<protein>
    <recommendedName>
        <fullName evidence="4">Glycosyltransferase RgtA/B/C/D-like domain-containing protein</fullName>
    </recommendedName>
</protein>
<proteinExistence type="predicted"/>
<keyword evidence="3" id="KW-1185">Reference proteome</keyword>
<dbReference type="Proteomes" id="UP000593892">
    <property type="component" value="Chromosome"/>
</dbReference>
<dbReference type="EMBL" id="CP063849">
    <property type="protein sequence ID" value="QOY86388.1"/>
    <property type="molecule type" value="Genomic_DNA"/>
</dbReference>
<feature type="transmembrane region" description="Helical" evidence="1">
    <location>
        <begin position="224"/>
        <end position="243"/>
    </location>
</feature>
<feature type="transmembrane region" description="Helical" evidence="1">
    <location>
        <begin position="192"/>
        <end position="212"/>
    </location>
</feature>
<dbReference type="AlphaFoldDB" id="A0A7S7NMJ4"/>
<feature type="transmembrane region" description="Helical" evidence="1">
    <location>
        <begin position="54"/>
        <end position="70"/>
    </location>
</feature>
<dbReference type="KEGG" id="pfer:IRI77_26775"/>
<evidence type="ECO:0008006" key="4">
    <source>
        <dbReference type="Google" id="ProtNLM"/>
    </source>
</evidence>
<name>A0A7S7NMJ4_PALFE</name>
<sequence length="434" mass="48085">MPQRARPTTYVYFFLIFLIAQFGIHATLVTMPYFWDEVGSTVPAAQAMGHPGAFPTPAVSLYLAGVWKLFGASEVSTRCGMLLLSAVAMLGIFLLSIELCGSLQGAPAIMVAALTALSPLYFSQSVLAQTPIPAALCMAYGLWFYLTGRRVVAGLFGLALLWVLFSSLPAIGWGHVIPPRPADFVVMTARRFSSLFLANFHFLGTIGLLMGLRSGRLNRTRWKFAGGVAGVYFLSLCVAAPVLDRDLVPVLPVFYTAAVVGFYSYASKWRMALPVAMLCGFLACLWFAPPFWSDSIENSLAMSDFSDMQRMTAAYLEQNAKGQVVATAWPLSVVLKDPQFGFVEKPVRVMRLPDFSATCLAKVEKDSAGILVRYSRSWDPPRNILPINRATRWFGRRYLGYQLPIEPDEIERKLGLHLAASWQKRGQWVEIYSR</sequence>
<evidence type="ECO:0000313" key="2">
    <source>
        <dbReference type="EMBL" id="QOY86388.1"/>
    </source>
</evidence>
<evidence type="ECO:0000256" key="1">
    <source>
        <dbReference type="SAM" id="Phobius"/>
    </source>
</evidence>
<feature type="transmembrane region" description="Helical" evidence="1">
    <location>
        <begin position="153"/>
        <end position="172"/>
    </location>
</feature>
<feature type="transmembrane region" description="Helical" evidence="1">
    <location>
        <begin position="12"/>
        <end position="34"/>
    </location>
</feature>
<accession>A0A7S7NMJ4</accession>
<feature type="transmembrane region" description="Helical" evidence="1">
    <location>
        <begin position="126"/>
        <end position="146"/>
    </location>
</feature>
<keyword evidence="1" id="KW-0812">Transmembrane</keyword>
<evidence type="ECO:0000313" key="3">
    <source>
        <dbReference type="Proteomes" id="UP000593892"/>
    </source>
</evidence>
<feature type="transmembrane region" description="Helical" evidence="1">
    <location>
        <begin position="273"/>
        <end position="292"/>
    </location>
</feature>
<feature type="transmembrane region" description="Helical" evidence="1">
    <location>
        <begin position="249"/>
        <end position="266"/>
    </location>
</feature>
<reference evidence="2 3" key="1">
    <citation type="submission" date="2020-10" db="EMBL/GenBank/DDBJ databases">
        <title>Complete genome sequence of Paludibaculum fermentans P105T, a facultatively anaerobic acidobacterium capable of dissimilatory Fe(III) reduction.</title>
        <authorList>
            <person name="Dedysh S.N."/>
            <person name="Beletsky A.V."/>
            <person name="Kulichevskaya I.S."/>
            <person name="Mardanov A.V."/>
            <person name="Ravin N.V."/>
        </authorList>
    </citation>
    <scope>NUCLEOTIDE SEQUENCE [LARGE SCALE GENOMIC DNA]</scope>
    <source>
        <strain evidence="2 3">P105</strain>
    </source>
</reference>
<gene>
    <name evidence="2" type="ORF">IRI77_26775</name>
</gene>
<organism evidence="2 3">
    <name type="scientific">Paludibaculum fermentans</name>
    <dbReference type="NCBI Taxonomy" id="1473598"/>
    <lineage>
        <taxon>Bacteria</taxon>
        <taxon>Pseudomonadati</taxon>
        <taxon>Acidobacteriota</taxon>
        <taxon>Terriglobia</taxon>
        <taxon>Bryobacterales</taxon>
        <taxon>Bryobacteraceae</taxon>
        <taxon>Paludibaculum</taxon>
    </lineage>
</organism>
<keyword evidence="1" id="KW-1133">Transmembrane helix</keyword>
<dbReference type="RefSeq" id="WP_194448057.1">
    <property type="nucleotide sequence ID" value="NZ_CP063849.1"/>
</dbReference>
<keyword evidence="1" id="KW-0472">Membrane</keyword>
<feature type="transmembrane region" description="Helical" evidence="1">
    <location>
        <begin position="82"/>
        <end position="106"/>
    </location>
</feature>